<name>A0A7S3JHZ6_9SPIT</name>
<protein>
    <recommendedName>
        <fullName evidence="6">RING-type domain-containing protein</fullName>
    </recommendedName>
</protein>
<sequence length="318" mass="36681">MERFQPRSGQYTKSDLARWRQQEIDAAWGGQSLEQAINSSPIKRSIPSNLQPSPLRAKPLVSKPTKMASKHIVSPQIDRMSLPVQAYDRLTDDFYFMRELDSIDEELEYYNNMLNTRMRRGMNADLEEDKDEVYWNEMYNAYNRNHANARVAAPRRSSLRSRASSSAAEPESDYVVTQANRASRIRPLRVPHPAISRPVDIWERAQANLNRNGPNNNDLSEFISREITALYNEMSGATADNKKKAKEDIMKKLKTIKIATKKQFEKDDTCSICLCNYAIGHKVVKLSCTHMFHVKCVKQWFDKKQTCPKCRKDLSKAK</sequence>
<feature type="domain" description="RING-type" evidence="6">
    <location>
        <begin position="270"/>
        <end position="311"/>
    </location>
</feature>
<keyword evidence="3" id="KW-0862">Zinc</keyword>
<dbReference type="GO" id="GO:0006511">
    <property type="term" value="P:ubiquitin-dependent protein catabolic process"/>
    <property type="evidence" value="ECO:0007669"/>
    <property type="project" value="TreeGrafter"/>
</dbReference>
<dbReference type="AlphaFoldDB" id="A0A7S3JHZ6"/>
<dbReference type="PROSITE" id="PS50089">
    <property type="entry name" value="ZF_RING_2"/>
    <property type="match status" value="1"/>
</dbReference>
<feature type="compositionally biased region" description="Low complexity" evidence="5">
    <location>
        <begin position="150"/>
        <end position="168"/>
    </location>
</feature>
<dbReference type="InterPro" id="IPR051834">
    <property type="entry name" value="RING_finger_E3_ligase"/>
</dbReference>
<evidence type="ECO:0000256" key="2">
    <source>
        <dbReference type="ARBA" id="ARBA00022771"/>
    </source>
</evidence>
<accession>A0A7S3JHZ6</accession>
<dbReference type="EMBL" id="HBII01035192">
    <property type="protein sequence ID" value="CAE0355794.1"/>
    <property type="molecule type" value="Transcribed_RNA"/>
</dbReference>
<proteinExistence type="predicted"/>
<dbReference type="SMART" id="SM00184">
    <property type="entry name" value="RING"/>
    <property type="match status" value="1"/>
</dbReference>
<dbReference type="Gene3D" id="3.30.40.10">
    <property type="entry name" value="Zinc/RING finger domain, C3HC4 (zinc finger)"/>
    <property type="match status" value="1"/>
</dbReference>
<organism evidence="7">
    <name type="scientific">Euplotes harpa</name>
    <dbReference type="NCBI Taxonomy" id="151035"/>
    <lineage>
        <taxon>Eukaryota</taxon>
        <taxon>Sar</taxon>
        <taxon>Alveolata</taxon>
        <taxon>Ciliophora</taxon>
        <taxon>Intramacronucleata</taxon>
        <taxon>Spirotrichea</taxon>
        <taxon>Hypotrichia</taxon>
        <taxon>Euplotida</taxon>
        <taxon>Euplotidae</taxon>
        <taxon>Euplotes</taxon>
    </lineage>
</organism>
<evidence type="ECO:0000259" key="6">
    <source>
        <dbReference type="PROSITE" id="PS50089"/>
    </source>
</evidence>
<dbReference type="CDD" id="cd16454">
    <property type="entry name" value="RING-H2_PA-TM-RING"/>
    <property type="match status" value="1"/>
</dbReference>
<reference evidence="7" key="1">
    <citation type="submission" date="2021-01" db="EMBL/GenBank/DDBJ databases">
        <authorList>
            <person name="Corre E."/>
            <person name="Pelletier E."/>
            <person name="Niang G."/>
            <person name="Scheremetjew M."/>
            <person name="Finn R."/>
            <person name="Kale V."/>
            <person name="Holt S."/>
            <person name="Cochrane G."/>
            <person name="Meng A."/>
            <person name="Brown T."/>
            <person name="Cohen L."/>
        </authorList>
    </citation>
    <scope>NUCLEOTIDE SEQUENCE</scope>
    <source>
        <strain evidence="7">FSP1.4</strain>
    </source>
</reference>
<dbReference type="Pfam" id="PF13639">
    <property type="entry name" value="zf-RING_2"/>
    <property type="match status" value="1"/>
</dbReference>
<dbReference type="InterPro" id="IPR013083">
    <property type="entry name" value="Znf_RING/FYVE/PHD"/>
</dbReference>
<keyword evidence="1" id="KW-0479">Metal-binding</keyword>
<feature type="region of interest" description="Disordered" evidence="5">
    <location>
        <begin position="150"/>
        <end position="175"/>
    </location>
</feature>
<keyword evidence="2 4" id="KW-0863">Zinc-finger</keyword>
<dbReference type="PANTHER" id="PTHR45931:SF3">
    <property type="entry name" value="RING ZINC FINGER-CONTAINING PROTEIN"/>
    <property type="match status" value="1"/>
</dbReference>
<dbReference type="GO" id="GO:0005634">
    <property type="term" value="C:nucleus"/>
    <property type="evidence" value="ECO:0007669"/>
    <property type="project" value="TreeGrafter"/>
</dbReference>
<evidence type="ECO:0000256" key="4">
    <source>
        <dbReference type="PROSITE-ProRule" id="PRU00175"/>
    </source>
</evidence>
<evidence type="ECO:0000313" key="7">
    <source>
        <dbReference type="EMBL" id="CAE0355794.1"/>
    </source>
</evidence>
<evidence type="ECO:0000256" key="3">
    <source>
        <dbReference type="ARBA" id="ARBA00022833"/>
    </source>
</evidence>
<evidence type="ECO:0000256" key="1">
    <source>
        <dbReference type="ARBA" id="ARBA00022723"/>
    </source>
</evidence>
<dbReference type="PANTHER" id="PTHR45931">
    <property type="entry name" value="SI:CH211-59O9.10"/>
    <property type="match status" value="1"/>
</dbReference>
<dbReference type="InterPro" id="IPR001841">
    <property type="entry name" value="Znf_RING"/>
</dbReference>
<dbReference type="GO" id="GO:0061630">
    <property type="term" value="F:ubiquitin protein ligase activity"/>
    <property type="evidence" value="ECO:0007669"/>
    <property type="project" value="TreeGrafter"/>
</dbReference>
<gene>
    <name evidence="7" type="ORF">EHAR0213_LOCUS14711</name>
</gene>
<evidence type="ECO:0000256" key="5">
    <source>
        <dbReference type="SAM" id="MobiDB-lite"/>
    </source>
</evidence>
<dbReference type="GO" id="GO:0008270">
    <property type="term" value="F:zinc ion binding"/>
    <property type="evidence" value="ECO:0007669"/>
    <property type="project" value="UniProtKB-KW"/>
</dbReference>
<dbReference type="SUPFAM" id="SSF57850">
    <property type="entry name" value="RING/U-box"/>
    <property type="match status" value="1"/>
</dbReference>